<dbReference type="AlphaFoldDB" id="A0A0A5I5P7"/>
<dbReference type="PANTHER" id="PTHR43377">
    <property type="entry name" value="BILIVERDIN REDUCTASE A"/>
    <property type="match status" value="1"/>
</dbReference>
<sequence length="339" mass="37362">MIRVALLSGWHVHAQEYAEEALKHPDLSVELIWDEDEQRGKEWAKELGVPFVADLDQVLQDANIEAVIVSSPTNAHPSLISAAAANGKHIFTEKVLAFTAEEAAQLLDEVKDNEVEFMISLPRLTADYYVAAQKAVDDGLLGELTMLRCRVAHDGSVSTDQHPSGWLPESFYDQELCGGGAFIDLGAHPIYLANRFGGVPSGVFGRLHDRTGRGVDDHATAIVEYESGLLATLETSFVSYGSPFQLELYGMEGTVLIEQDCVRMKSRSFGHDEWVTGTDQQALPTPMEQWVDAILNRRPSTITAEDAYWLTVVNEAAALSQREERRVPISGRMVSVPHS</sequence>
<gene>
    <name evidence="3" type="ORF">N781_05555</name>
</gene>
<dbReference type="Gene3D" id="3.40.50.720">
    <property type="entry name" value="NAD(P)-binding Rossmann-like Domain"/>
    <property type="match status" value="1"/>
</dbReference>
<dbReference type="InterPro" id="IPR051450">
    <property type="entry name" value="Gfo/Idh/MocA_Oxidoreductases"/>
</dbReference>
<dbReference type="SUPFAM" id="SSF55347">
    <property type="entry name" value="Glyceraldehyde-3-phosphate dehydrogenase-like, C-terminal domain"/>
    <property type="match status" value="1"/>
</dbReference>
<dbReference type="SUPFAM" id="SSF51735">
    <property type="entry name" value="NAD(P)-binding Rossmann-fold domains"/>
    <property type="match status" value="1"/>
</dbReference>
<dbReference type="STRING" id="1385510.GCA_000425205_02548"/>
<reference evidence="3 4" key="1">
    <citation type="submission" date="2013-08" db="EMBL/GenBank/DDBJ databases">
        <authorList>
            <person name="Huang J."/>
            <person name="Wang G."/>
        </authorList>
    </citation>
    <scope>NUCLEOTIDE SEQUENCE [LARGE SCALE GENOMIC DNA]</scope>
    <source>
        <strain evidence="3 4">JSM 076056</strain>
    </source>
</reference>
<proteinExistence type="predicted"/>
<dbReference type="RefSeq" id="WP_026800878.1">
    <property type="nucleotide sequence ID" value="NZ_AULI01000011.1"/>
</dbReference>
<protein>
    <submittedName>
        <fullName evidence="3">NADH-dependent dehydrogenase</fullName>
    </submittedName>
</protein>
<dbReference type="Gene3D" id="3.30.360.10">
    <property type="entry name" value="Dihydrodipicolinate Reductase, domain 2"/>
    <property type="match status" value="1"/>
</dbReference>
<dbReference type="InterPro" id="IPR000683">
    <property type="entry name" value="Gfo/Idh/MocA-like_OxRdtase_N"/>
</dbReference>
<name>A0A0A5I5P7_9BACI</name>
<dbReference type="PANTHER" id="PTHR43377:SF1">
    <property type="entry name" value="BILIVERDIN REDUCTASE A"/>
    <property type="match status" value="1"/>
</dbReference>
<keyword evidence="4" id="KW-1185">Reference proteome</keyword>
<dbReference type="Pfam" id="PF22725">
    <property type="entry name" value="GFO_IDH_MocA_C3"/>
    <property type="match status" value="1"/>
</dbReference>
<evidence type="ECO:0000259" key="2">
    <source>
        <dbReference type="Pfam" id="PF22725"/>
    </source>
</evidence>
<dbReference type="InterPro" id="IPR055170">
    <property type="entry name" value="GFO_IDH_MocA-like_dom"/>
</dbReference>
<organism evidence="3 4">
    <name type="scientific">Pontibacillus halophilus JSM 076056 = DSM 19796</name>
    <dbReference type="NCBI Taxonomy" id="1385510"/>
    <lineage>
        <taxon>Bacteria</taxon>
        <taxon>Bacillati</taxon>
        <taxon>Bacillota</taxon>
        <taxon>Bacilli</taxon>
        <taxon>Bacillales</taxon>
        <taxon>Bacillaceae</taxon>
        <taxon>Pontibacillus</taxon>
    </lineage>
</organism>
<comment type="caution">
    <text evidence="3">The sequence shown here is derived from an EMBL/GenBank/DDBJ whole genome shotgun (WGS) entry which is preliminary data.</text>
</comment>
<dbReference type="OrthoDB" id="9815825at2"/>
<feature type="domain" description="GFO/IDH/MocA-like oxidoreductase" evidence="2">
    <location>
        <begin position="129"/>
        <end position="255"/>
    </location>
</feature>
<dbReference type="InterPro" id="IPR036291">
    <property type="entry name" value="NAD(P)-bd_dom_sf"/>
</dbReference>
<dbReference type="eggNOG" id="COG0673">
    <property type="taxonomic scope" value="Bacteria"/>
</dbReference>
<dbReference type="EMBL" id="AVPE01000011">
    <property type="protein sequence ID" value="KGX91152.1"/>
    <property type="molecule type" value="Genomic_DNA"/>
</dbReference>
<feature type="domain" description="Gfo/Idh/MocA-like oxidoreductase N-terminal" evidence="1">
    <location>
        <begin position="14"/>
        <end position="119"/>
    </location>
</feature>
<evidence type="ECO:0000313" key="4">
    <source>
        <dbReference type="Proteomes" id="UP000030528"/>
    </source>
</evidence>
<evidence type="ECO:0000313" key="3">
    <source>
        <dbReference type="EMBL" id="KGX91152.1"/>
    </source>
</evidence>
<accession>A0A0A5I5P7</accession>
<dbReference type="GO" id="GO:0000166">
    <property type="term" value="F:nucleotide binding"/>
    <property type="evidence" value="ECO:0007669"/>
    <property type="project" value="InterPro"/>
</dbReference>
<evidence type="ECO:0000259" key="1">
    <source>
        <dbReference type="Pfam" id="PF01408"/>
    </source>
</evidence>
<dbReference type="Proteomes" id="UP000030528">
    <property type="component" value="Unassembled WGS sequence"/>
</dbReference>
<dbReference type="Pfam" id="PF01408">
    <property type="entry name" value="GFO_IDH_MocA"/>
    <property type="match status" value="1"/>
</dbReference>